<evidence type="ECO:0000256" key="10">
    <source>
        <dbReference type="ARBA" id="ARBA00023157"/>
    </source>
</evidence>
<proteinExistence type="inferred from homology"/>
<dbReference type="EMBL" id="AZBU02000001">
    <property type="protein sequence ID" value="TMS33652.1"/>
    <property type="molecule type" value="Genomic_DNA"/>
</dbReference>
<evidence type="ECO:0000256" key="3">
    <source>
        <dbReference type="ARBA" id="ARBA00022645"/>
    </source>
</evidence>
<dbReference type="SUPFAM" id="SSF53187">
    <property type="entry name" value="Zn-dependent exopeptidases"/>
    <property type="match status" value="1"/>
</dbReference>
<keyword evidence="10" id="KW-1015">Disulfide bond</keyword>
<sequence>MASERPDSAKSRRHRFRLRRRQFNREFDFRPPCFSEFPRILLPATSVMKLLGFLLLLLAAVNAGQNDHMVVKVTPWCTDQVNFLRSLHYSSDLQLDFWTRPTRVSQPVHVMLPVHQWLALIIRLNEHLIPHEVVIANVERELEERFKEMRKRRDASSTGEATNEAQAFNLSMFNTYEDITGYLLSLERSYPDRVAVESIGKTHEQRDIYLVKITPANSSSVTNASSEEAEEKRAVWIDAGIHAREWAAPASILLTIQKLVEGYENATEAFKNLIDSFEWYIVPVLNPDGYVYSMENPDNRLWRKNRSPVVCFNMTESGLFNKTINPSQVEMLKAMHESCCPGVDLNRNFDWHWGEVGGISAMDPCKEYYGGVGPFTEPETRAVRDFLTGHKSKFVVFLSFHSYSQVILYSYNHKVCTDPEDVEDVREAALRAADAMLASSGSVYTFGAGGTHLYPGSGYSVDWAKGVLNIKYSYIIELSPDGGHNWTAFLMPEEDIPVVGGDVWAAVKAFAEAADEFLRKDTPNVSPASTLSTASHATCGWLSVGIGGMCLLR</sequence>
<dbReference type="SMART" id="SM00631">
    <property type="entry name" value="Zn_pept"/>
    <property type="match status" value="1"/>
</dbReference>
<accession>A0A4U8UL90</accession>
<dbReference type="Gene3D" id="3.40.630.10">
    <property type="entry name" value="Zn peptidases"/>
    <property type="match status" value="1"/>
</dbReference>
<evidence type="ECO:0000256" key="4">
    <source>
        <dbReference type="ARBA" id="ARBA00022670"/>
    </source>
</evidence>
<feature type="domain" description="Peptidase M14" evidence="12">
    <location>
        <begin position="172"/>
        <end position="514"/>
    </location>
</feature>
<evidence type="ECO:0000256" key="2">
    <source>
        <dbReference type="ARBA" id="ARBA00005988"/>
    </source>
</evidence>
<dbReference type="PRINTS" id="PR00765">
    <property type="entry name" value="CRBOXYPTASEA"/>
</dbReference>
<dbReference type="Proteomes" id="UP000298663">
    <property type="component" value="Unassembled WGS sequence"/>
</dbReference>
<keyword evidence="4" id="KW-0645">Protease</keyword>
<dbReference type="Gene3D" id="3.30.70.340">
    <property type="entry name" value="Metallocarboxypeptidase-like"/>
    <property type="match status" value="1"/>
</dbReference>
<dbReference type="GO" id="GO:0008270">
    <property type="term" value="F:zinc ion binding"/>
    <property type="evidence" value="ECO:0007669"/>
    <property type="project" value="InterPro"/>
</dbReference>
<comment type="cofactor">
    <cofactor evidence="1">
        <name>Zn(2+)</name>
        <dbReference type="ChEBI" id="CHEBI:29105"/>
    </cofactor>
</comment>
<dbReference type="FunFam" id="3.40.630.10:FF:000084">
    <property type="entry name" value="Carboxypeptidase B2"/>
    <property type="match status" value="2"/>
</dbReference>
<gene>
    <name evidence="13" type="ORF">L596_001369</name>
</gene>
<dbReference type="GO" id="GO:0005615">
    <property type="term" value="C:extracellular space"/>
    <property type="evidence" value="ECO:0007669"/>
    <property type="project" value="TreeGrafter"/>
</dbReference>
<comment type="similarity">
    <text evidence="2 11">Belongs to the peptidase M14 family.</text>
</comment>
<keyword evidence="6" id="KW-0732">Signal</keyword>
<evidence type="ECO:0000256" key="5">
    <source>
        <dbReference type="ARBA" id="ARBA00022723"/>
    </source>
</evidence>
<evidence type="ECO:0000256" key="11">
    <source>
        <dbReference type="PROSITE-ProRule" id="PRU01379"/>
    </source>
</evidence>
<protein>
    <recommendedName>
        <fullName evidence="12">Peptidase M14 domain-containing protein</fullName>
    </recommendedName>
</protein>
<dbReference type="GO" id="GO:0004181">
    <property type="term" value="F:metallocarboxypeptidase activity"/>
    <property type="evidence" value="ECO:0007669"/>
    <property type="project" value="InterPro"/>
</dbReference>
<evidence type="ECO:0000256" key="8">
    <source>
        <dbReference type="ARBA" id="ARBA00022833"/>
    </source>
</evidence>
<dbReference type="InterPro" id="IPR000834">
    <property type="entry name" value="Peptidase_M14"/>
</dbReference>
<name>A0A4U8UL90_STECR</name>
<dbReference type="PANTHER" id="PTHR11705">
    <property type="entry name" value="PROTEASE FAMILY M14 CARBOXYPEPTIDASE A,B"/>
    <property type="match status" value="1"/>
</dbReference>
<feature type="active site" description="Proton donor/acceptor" evidence="11">
    <location>
        <position position="477"/>
    </location>
</feature>
<reference evidence="13 14" key="1">
    <citation type="journal article" date="2015" name="Genome Biol.">
        <title>Comparative genomics of Steinernema reveals deeply conserved gene regulatory networks.</title>
        <authorList>
            <person name="Dillman A.R."/>
            <person name="Macchietto M."/>
            <person name="Porter C.F."/>
            <person name="Rogers A."/>
            <person name="Williams B."/>
            <person name="Antoshechkin I."/>
            <person name="Lee M.M."/>
            <person name="Goodwin Z."/>
            <person name="Lu X."/>
            <person name="Lewis E.E."/>
            <person name="Goodrich-Blair H."/>
            <person name="Stock S.P."/>
            <person name="Adams B.J."/>
            <person name="Sternberg P.W."/>
            <person name="Mortazavi A."/>
        </authorList>
    </citation>
    <scope>NUCLEOTIDE SEQUENCE [LARGE SCALE GENOMIC DNA]</scope>
    <source>
        <strain evidence="13 14">ALL</strain>
    </source>
</reference>
<evidence type="ECO:0000313" key="13">
    <source>
        <dbReference type="EMBL" id="TMS33652.1"/>
    </source>
</evidence>
<dbReference type="InterPro" id="IPR003146">
    <property type="entry name" value="M14A_act_pep"/>
</dbReference>
<evidence type="ECO:0000256" key="7">
    <source>
        <dbReference type="ARBA" id="ARBA00022801"/>
    </source>
</evidence>
<comment type="caution">
    <text evidence="13">The sequence shown here is derived from an EMBL/GenBank/DDBJ whole genome shotgun (WGS) entry which is preliminary data.</text>
</comment>
<evidence type="ECO:0000313" key="14">
    <source>
        <dbReference type="Proteomes" id="UP000298663"/>
    </source>
</evidence>
<dbReference type="Pfam" id="PF02244">
    <property type="entry name" value="Propep_M14"/>
    <property type="match status" value="1"/>
</dbReference>
<dbReference type="SUPFAM" id="SSF54897">
    <property type="entry name" value="Protease propeptides/inhibitors"/>
    <property type="match status" value="1"/>
</dbReference>
<dbReference type="InterPro" id="IPR036990">
    <property type="entry name" value="M14A-like_propep"/>
</dbReference>
<evidence type="ECO:0000256" key="6">
    <source>
        <dbReference type="ARBA" id="ARBA00022729"/>
    </source>
</evidence>
<keyword evidence="9" id="KW-0482">Metalloprotease</keyword>
<dbReference type="Pfam" id="PF00246">
    <property type="entry name" value="Peptidase_M14"/>
    <property type="match status" value="1"/>
</dbReference>
<dbReference type="CDD" id="cd03860">
    <property type="entry name" value="M14_CP_A-B_like"/>
    <property type="match status" value="1"/>
</dbReference>
<organism evidence="13 14">
    <name type="scientific">Steinernema carpocapsae</name>
    <name type="common">Entomopathogenic nematode</name>
    <dbReference type="NCBI Taxonomy" id="34508"/>
    <lineage>
        <taxon>Eukaryota</taxon>
        <taxon>Metazoa</taxon>
        <taxon>Ecdysozoa</taxon>
        <taxon>Nematoda</taxon>
        <taxon>Chromadorea</taxon>
        <taxon>Rhabditida</taxon>
        <taxon>Tylenchina</taxon>
        <taxon>Panagrolaimomorpha</taxon>
        <taxon>Strongyloidoidea</taxon>
        <taxon>Steinernematidae</taxon>
        <taxon>Steinernema</taxon>
    </lineage>
</organism>
<dbReference type="GO" id="GO:0006508">
    <property type="term" value="P:proteolysis"/>
    <property type="evidence" value="ECO:0007669"/>
    <property type="project" value="UniProtKB-KW"/>
</dbReference>
<keyword evidence="8" id="KW-0862">Zinc</keyword>
<keyword evidence="3" id="KW-0121">Carboxypeptidase</keyword>
<evidence type="ECO:0000259" key="12">
    <source>
        <dbReference type="PROSITE" id="PS52035"/>
    </source>
</evidence>
<dbReference type="STRING" id="34508.A0A4U8UL90"/>
<keyword evidence="7" id="KW-0378">Hydrolase</keyword>
<keyword evidence="5" id="KW-0479">Metal-binding</keyword>
<evidence type="ECO:0000256" key="9">
    <source>
        <dbReference type="ARBA" id="ARBA00023049"/>
    </source>
</evidence>
<dbReference type="PROSITE" id="PS52035">
    <property type="entry name" value="PEPTIDASE_M14"/>
    <property type="match status" value="1"/>
</dbReference>
<keyword evidence="14" id="KW-1185">Reference proteome</keyword>
<dbReference type="OrthoDB" id="3626597at2759"/>
<evidence type="ECO:0000256" key="1">
    <source>
        <dbReference type="ARBA" id="ARBA00001947"/>
    </source>
</evidence>
<dbReference type="PANTHER" id="PTHR11705:SF91">
    <property type="entry name" value="FI01817P-RELATED"/>
    <property type="match status" value="1"/>
</dbReference>
<reference evidence="13 14" key="2">
    <citation type="journal article" date="2019" name="G3 (Bethesda)">
        <title>Hybrid Assembly of the Genome of the Entomopathogenic Nematode Steinernema carpocapsae Identifies the X-Chromosome.</title>
        <authorList>
            <person name="Serra L."/>
            <person name="Macchietto M."/>
            <person name="Macias-Munoz A."/>
            <person name="McGill C.J."/>
            <person name="Rodriguez I.M."/>
            <person name="Rodriguez B."/>
            <person name="Murad R."/>
            <person name="Mortazavi A."/>
        </authorList>
    </citation>
    <scope>NUCLEOTIDE SEQUENCE [LARGE SCALE GENOMIC DNA]</scope>
    <source>
        <strain evidence="13 14">ALL</strain>
    </source>
</reference>
<dbReference type="AlphaFoldDB" id="A0A4U8UL90"/>